<evidence type="ECO:0000256" key="5">
    <source>
        <dbReference type="ARBA" id="ARBA00022801"/>
    </source>
</evidence>
<dbReference type="EMBL" id="JBJJXI010000166">
    <property type="protein sequence ID" value="KAL3384896.1"/>
    <property type="molecule type" value="Genomic_DNA"/>
</dbReference>
<protein>
    <recommendedName>
        <fullName evidence="7">Reverse transcriptase RNase H-like domain-containing protein</fullName>
    </recommendedName>
</protein>
<sequence length="97" mass="11692">MFRVLNLEDRPFTLYDDSQVLTWLNKFKDTRDKLTRWALLLQEFSFTVIHWPGKSNELVDMFSRNLDVDEEEKSYVPDEDRLLPPVDTPHYRAKFIV</sequence>
<evidence type="ECO:0000313" key="8">
    <source>
        <dbReference type="EMBL" id="KAL3384896.1"/>
    </source>
</evidence>
<evidence type="ECO:0000313" key="9">
    <source>
        <dbReference type="Proteomes" id="UP001627154"/>
    </source>
</evidence>
<proteinExistence type="predicted"/>
<dbReference type="Proteomes" id="UP001627154">
    <property type="component" value="Unassembled WGS sequence"/>
</dbReference>
<keyword evidence="6" id="KW-0695">RNA-directed DNA polymerase</keyword>
<reference evidence="8 9" key="1">
    <citation type="journal article" date="2024" name="bioRxiv">
        <title>A reference genome for Trichogramma kaykai: A tiny desert-dwelling parasitoid wasp with competing sex-ratio distorters.</title>
        <authorList>
            <person name="Culotta J."/>
            <person name="Lindsey A.R."/>
        </authorList>
    </citation>
    <scope>NUCLEOTIDE SEQUENCE [LARGE SCALE GENOMIC DNA]</scope>
    <source>
        <strain evidence="8 9">KSX58</strain>
    </source>
</reference>
<evidence type="ECO:0000256" key="6">
    <source>
        <dbReference type="ARBA" id="ARBA00022918"/>
    </source>
</evidence>
<keyword evidence="2" id="KW-0548">Nucleotidyltransferase</keyword>
<evidence type="ECO:0000256" key="2">
    <source>
        <dbReference type="ARBA" id="ARBA00022695"/>
    </source>
</evidence>
<keyword evidence="1" id="KW-0808">Transferase</keyword>
<keyword evidence="4" id="KW-0255">Endonuclease</keyword>
<keyword evidence="9" id="KW-1185">Reference proteome</keyword>
<dbReference type="InterPro" id="IPR041373">
    <property type="entry name" value="RT_RNaseH"/>
</dbReference>
<keyword evidence="5" id="KW-0378">Hydrolase</keyword>
<comment type="caution">
    <text evidence="8">The sequence shown here is derived from an EMBL/GenBank/DDBJ whole genome shotgun (WGS) entry which is preliminary data.</text>
</comment>
<keyword evidence="3" id="KW-0540">Nuclease</keyword>
<gene>
    <name evidence="8" type="ORF">TKK_019303</name>
</gene>
<feature type="domain" description="Reverse transcriptase RNase H-like" evidence="7">
    <location>
        <begin position="7"/>
        <end position="44"/>
    </location>
</feature>
<organism evidence="8 9">
    <name type="scientific">Trichogramma kaykai</name>
    <dbReference type="NCBI Taxonomy" id="54128"/>
    <lineage>
        <taxon>Eukaryota</taxon>
        <taxon>Metazoa</taxon>
        <taxon>Ecdysozoa</taxon>
        <taxon>Arthropoda</taxon>
        <taxon>Hexapoda</taxon>
        <taxon>Insecta</taxon>
        <taxon>Pterygota</taxon>
        <taxon>Neoptera</taxon>
        <taxon>Endopterygota</taxon>
        <taxon>Hymenoptera</taxon>
        <taxon>Apocrita</taxon>
        <taxon>Proctotrupomorpha</taxon>
        <taxon>Chalcidoidea</taxon>
        <taxon>Trichogrammatidae</taxon>
        <taxon>Trichogramma</taxon>
    </lineage>
</organism>
<dbReference type="AlphaFoldDB" id="A0ABD2VX88"/>
<accession>A0ABD2VX88</accession>
<dbReference type="Pfam" id="PF17917">
    <property type="entry name" value="RT_RNaseH"/>
    <property type="match status" value="1"/>
</dbReference>
<evidence type="ECO:0000256" key="1">
    <source>
        <dbReference type="ARBA" id="ARBA00022679"/>
    </source>
</evidence>
<evidence type="ECO:0000256" key="3">
    <source>
        <dbReference type="ARBA" id="ARBA00022722"/>
    </source>
</evidence>
<evidence type="ECO:0000256" key="4">
    <source>
        <dbReference type="ARBA" id="ARBA00022759"/>
    </source>
</evidence>
<dbReference type="GO" id="GO:0016787">
    <property type="term" value="F:hydrolase activity"/>
    <property type="evidence" value="ECO:0007669"/>
    <property type="project" value="UniProtKB-KW"/>
</dbReference>
<evidence type="ECO:0000259" key="7">
    <source>
        <dbReference type="Pfam" id="PF17917"/>
    </source>
</evidence>
<dbReference type="GO" id="GO:0003964">
    <property type="term" value="F:RNA-directed DNA polymerase activity"/>
    <property type="evidence" value="ECO:0007669"/>
    <property type="project" value="UniProtKB-KW"/>
</dbReference>
<dbReference type="GO" id="GO:0004519">
    <property type="term" value="F:endonuclease activity"/>
    <property type="evidence" value="ECO:0007669"/>
    <property type="project" value="UniProtKB-KW"/>
</dbReference>
<name>A0ABD2VX88_9HYME</name>